<dbReference type="GeneID" id="10751745"/>
<name>F8SY98_9CHLO</name>
<feature type="transmembrane region" description="Helical" evidence="3">
    <location>
        <begin position="249"/>
        <end position="271"/>
    </location>
</feature>
<keyword evidence="3" id="KW-1133">Transmembrane helix</keyword>
<evidence type="ECO:0000256" key="3">
    <source>
        <dbReference type="SAM" id="Phobius"/>
    </source>
</evidence>
<feature type="region of interest" description="Disordered" evidence="2">
    <location>
        <begin position="520"/>
        <end position="558"/>
    </location>
</feature>
<dbReference type="RefSeq" id="YP_004581386.1">
    <property type="nucleotide sequence ID" value="NC_015645.1"/>
</dbReference>
<organism evidence="4">
    <name type="scientific">Schizomeris leibleinii</name>
    <dbReference type="NCBI Taxonomy" id="104533"/>
    <lineage>
        <taxon>Eukaryota</taxon>
        <taxon>Viridiplantae</taxon>
        <taxon>Chlorophyta</taxon>
        <taxon>core chlorophytes</taxon>
        <taxon>Chlorophyceae</taxon>
        <taxon>OCC clade</taxon>
        <taxon>Chaetophorales</taxon>
        <taxon>Schizomeridaceae</taxon>
        <taxon>Schizomeris</taxon>
    </lineage>
</organism>
<protein>
    <submittedName>
        <fullName evidence="4">Orf1432</fullName>
    </submittedName>
</protein>
<gene>
    <name evidence="4" type="primary">orf1432</name>
</gene>
<feature type="coiled-coil region" evidence="1">
    <location>
        <begin position="1341"/>
        <end position="1368"/>
    </location>
</feature>
<evidence type="ECO:0000256" key="1">
    <source>
        <dbReference type="SAM" id="Coils"/>
    </source>
</evidence>
<dbReference type="EMBL" id="HQ700713">
    <property type="protein sequence ID" value="AEH05414.1"/>
    <property type="molecule type" value="Genomic_DNA"/>
</dbReference>
<proteinExistence type="predicted"/>
<feature type="transmembrane region" description="Helical" evidence="3">
    <location>
        <begin position="12"/>
        <end position="33"/>
    </location>
</feature>
<keyword evidence="4" id="KW-0150">Chloroplast</keyword>
<keyword evidence="3" id="KW-0472">Membrane</keyword>
<evidence type="ECO:0000313" key="4">
    <source>
        <dbReference type="EMBL" id="AEH05414.1"/>
    </source>
</evidence>
<geneLocation type="chloroplast" evidence="4"/>
<accession>F8SY98</accession>
<keyword evidence="3" id="KW-0812">Transmembrane</keyword>
<reference evidence="4" key="2">
    <citation type="journal article" date="2011" name="Genome Biol. Evol.">
        <title>The chloroplast genome of the green alga Schizomeris leibleinii (Chlorophyceae) provides evidence for bidirectional DNA replication from a single origin in the chaetophorales.</title>
        <authorList>
            <person name="Brouard J.S."/>
            <person name="Otis C."/>
            <person name="Lemieux C."/>
            <person name="Turmel M."/>
        </authorList>
    </citation>
    <scope>NUCLEOTIDE SEQUENCE</scope>
</reference>
<feature type="transmembrane region" description="Helical" evidence="3">
    <location>
        <begin position="357"/>
        <end position="382"/>
    </location>
</feature>
<keyword evidence="1" id="KW-0175">Coiled coil</keyword>
<sequence>MASIKIKTFDFFNLLLIIWGLKSIPITFVTKIVEKRNIYISKSSFFVQIKKFRKEQKKRKKGILLSHRNNSSKVQNAKKSTDSSSIENDNFNKLREWVLFCNKMFFLENTSYLERAYKKNIILFSINKKIFVDVYLSLTSVQKLHFFLVLSYFVKETYLDQYFLESFDEHDVYQNTRCFLAEIFSDLLENGTLDTAFSSLEAENNYQILNVYNKSEMDTYIPSLKNIVIPAILDLTFFFSNGSTERTKFLNFLILQAIKNFDIFFILNAYFRRFLKNEKDTLKKTIFNESSYALDLHKELILFTKNVYKEFYASKLDNFFIDVWLFKMSTKKEQSKQLLNLLSITTPKDMISRHNKLLLFFDIVILLFIASIPFLINFFLVLKNDGMAAASMFMNNPELNNSGIFLENSFLFSSSFLFLRRKKKTFQLKLNAKRKQNDVDAYNENRHLFSLEPAESVYSKTLYEKLTKGIQQDRSENPPAYLKILEDCLAQVKLNKIAFPVYIPIGETVQGKSEPYMKKPAVKASTAEQESTVKAPIATKKSSTGKAPIAAEQESTEKAPIAAEQESIAFDKAISVVNEKLVSKAKTSFIFDKNTAKELNDNRFSFSIVDFTKSDVLTAEEALILDGIMEGAKTAEDYANFIEKKDQLYSLTFFPLEKGDKSCSAIEHFKLGKITPLEIFAIEMRSLLIDCLESENNFLESENNFSKELWQLIEVELNKSSTRKAFANYNKSEAKLQQILPLRRLLFLNLLKTMVPTKTGKLTIIGSIYRYETRSDVFLFYNVFRNIFKFTEVDGKPCLPEILDKLYKVCLYRLSYKYSTYQEFKKFPKVNDLALMLPFEQANKLSWTNDSVFEYQPVCNLEACHPTPNVQRTALGHITDNRCKCILLPKLLNQPVDKAVYEFPSFLTQQSLTPGKNIFIYENETTSNTPWNNLFNYIKFNILKQIDLVNTLWSIRQTWFQLKKERTNKKNKQKLTLTELKELEKYLENSYKQNLDETEFETLNNLREKETLISESFSHCLTQYVLIKYEMLVKNFFSIEQDERGSLVSRQWKELNRVSREIDILPYSLPVSLLHFVLYKRYFHALTVDFNEKDGLDALVSNQLYFHFTQFMEKVLFKYNLFKAEDDPIFATWSTYKKTANIEYSKTQRIEFLERYVDKNLLTALGLRFNYLHSTYIMFFWYVFCQELKQKNIEKLPSNKNEIEQYLISYTQFFNNKQKPTAKSQLLDRCKSEVLLVQYETLISYFLGKVGTLPDTLETQINAYLSYDQKKVAFYINYLHELAGVFSKAYLDELNNSLSFELEHIIEIIIRYQQMQENFVAAPPSATLKKRSYKKVLDFLDLDLKNELNNYQRIFEELELDLHEIVLEHKADSLLDPFVMFQIHPLIFNFYEDNSLLTFTKGQIRGYIADSTTNLFAEQELAKMESQEIQLN</sequence>
<evidence type="ECO:0000256" key="2">
    <source>
        <dbReference type="SAM" id="MobiDB-lite"/>
    </source>
</evidence>
<reference evidence="4" key="1">
    <citation type="submission" date="2010-12" db="EMBL/GenBank/DDBJ databases">
        <authorList>
            <person name="Brouard J.-S."/>
            <person name="Otis C."/>
            <person name="Lemieux C."/>
            <person name="Turmel M."/>
        </authorList>
    </citation>
    <scope>NUCLEOTIDE SEQUENCE</scope>
</reference>
<keyword evidence="4" id="KW-0934">Plastid</keyword>